<dbReference type="InterPro" id="IPR058788">
    <property type="entry name" value="ApnL_N"/>
</dbReference>
<reference evidence="5" key="1">
    <citation type="submission" date="2018-06" db="EMBL/GenBank/DDBJ databases">
        <title>Aestuariibacter litoralis strain KCTC 52945T.</title>
        <authorList>
            <person name="Li X."/>
            <person name="Salam N."/>
            <person name="Li J.-L."/>
            <person name="Chen Y.-M."/>
            <person name="Yang Z.-W."/>
            <person name="Zhang L.-Y."/>
            <person name="Han M.-X."/>
            <person name="Xiao M."/>
            <person name="Li W.-J."/>
        </authorList>
    </citation>
    <scope>NUCLEOTIDE SEQUENCE [LARGE SCALE GENOMIC DNA]</scope>
    <source>
        <strain evidence="5">KCTC 52945</strain>
    </source>
</reference>
<dbReference type="Proteomes" id="UP000248795">
    <property type="component" value="Unassembled WGS sequence"/>
</dbReference>
<feature type="domain" description="D-apionate lactonase N-terminal" evidence="1">
    <location>
        <begin position="11"/>
        <end position="236"/>
    </location>
</feature>
<dbReference type="AlphaFoldDB" id="A0A2W2BQB0"/>
<protein>
    <submittedName>
        <fullName evidence="4">Uncharacterized protein</fullName>
    </submittedName>
</protein>
<dbReference type="Pfam" id="PF25838">
    <property type="entry name" value="Apionate_lact_M"/>
    <property type="match status" value="1"/>
</dbReference>
<dbReference type="EMBL" id="QKVK01000002">
    <property type="protein sequence ID" value="PZF77907.1"/>
    <property type="molecule type" value="Genomic_DNA"/>
</dbReference>
<dbReference type="RefSeq" id="WP_111196700.1">
    <property type="nucleotide sequence ID" value="NZ_QKVK01000002.1"/>
</dbReference>
<dbReference type="InterPro" id="IPR058787">
    <property type="entry name" value="ApnL_M"/>
</dbReference>
<feature type="domain" description="D-apionate lactonase C-terminal" evidence="3">
    <location>
        <begin position="572"/>
        <end position="652"/>
    </location>
</feature>
<organism evidence="4 5">
    <name type="scientific">Aestuariivirga litoralis</name>
    <dbReference type="NCBI Taxonomy" id="2650924"/>
    <lineage>
        <taxon>Bacteria</taxon>
        <taxon>Pseudomonadati</taxon>
        <taxon>Pseudomonadota</taxon>
        <taxon>Alphaproteobacteria</taxon>
        <taxon>Hyphomicrobiales</taxon>
        <taxon>Aestuariivirgaceae</taxon>
        <taxon>Aestuariivirga</taxon>
    </lineage>
</organism>
<evidence type="ECO:0000259" key="2">
    <source>
        <dbReference type="Pfam" id="PF25838"/>
    </source>
</evidence>
<gene>
    <name evidence="4" type="ORF">DK847_05625</name>
</gene>
<evidence type="ECO:0000313" key="4">
    <source>
        <dbReference type="EMBL" id="PZF77907.1"/>
    </source>
</evidence>
<dbReference type="Pfam" id="PF25839">
    <property type="entry name" value="Apionate_lact_C"/>
    <property type="match status" value="1"/>
</dbReference>
<feature type="domain" description="D-apionate lactonase TIM barrel" evidence="2">
    <location>
        <begin position="264"/>
        <end position="561"/>
    </location>
</feature>
<accession>A0A2W2BQB0</accession>
<proteinExistence type="predicted"/>
<dbReference type="Pfam" id="PF25837">
    <property type="entry name" value="Apionate_lact_N"/>
    <property type="match status" value="1"/>
</dbReference>
<evidence type="ECO:0000259" key="3">
    <source>
        <dbReference type="Pfam" id="PF25839"/>
    </source>
</evidence>
<sequence length="655" mass="70245">MAKSTLTRAVKLTGTDVAEGKRRTLTAGPITAMFDNGALRYIRYRGAEVLRGIAYLVRDKDWGTYAPAIENLKIRQGKDGFSISYAATTKDKAQGLHYVAKIEASAKGTLSFTVTGTPLTDFLTNRTGFTILHPLNGVVGEPVEIVHTDGRKKKGRFPKFISPGQPVFEIRSLKHQVVPGVTATVLMEGNKFEMEDHRNWMDASYKTYVCSLLDPWPYTLKKGEAFTQTITVTIEGKPAAKKGARAASGLGVDVGGVKGMIPAIGVGVPMAEAAHALAKADLIAAMDANHLVCQIDGRQKNQREAAAAFRELRERTGALSFLEIVLPAKKPAAEEVAAIAKELRAADYKPDAIVVTQVHDLKSFQPNTPRPWGPSYEEMAAAVRREFPGVTLGGGMLSFFTELNRKPVPKGVFDFITHTVCPIVHAADDISVMETLESLPSIIASTRNMIGKDTPYLLGPSSIPCRDNPYGAVVSANPGNSRVCLADMDPRQRGLFAAAWNVGLLAAFAKGGLDAVALGAVTGPQGAIYRKAEHAQPWFDGARAEVYPTYHVLAGLAAASGNRRRDAVSSAPSTIAAVAHKSPEGSEVWLANLTPEAQKVKVSGLEGAAEIHRLSDANFQKLATTPDFLLGQGERVRKVSGVELGPYGVVRIRTA</sequence>
<evidence type="ECO:0000259" key="1">
    <source>
        <dbReference type="Pfam" id="PF25837"/>
    </source>
</evidence>
<name>A0A2W2BQB0_9HYPH</name>
<comment type="caution">
    <text evidence="4">The sequence shown here is derived from an EMBL/GenBank/DDBJ whole genome shotgun (WGS) entry which is preliminary data.</text>
</comment>
<evidence type="ECO:0000313" key="5">
    <source>
        <dbReference type="Proteomes" id="UP000248795"/>
    </source>
</evidence>
<dbReference type="InterPro" id="IPR058789">
    <property type="entry name" value="ApnL_C"/>
</dbReference>
<keyword evidence="5" id="KW-1185">Reference proteome</keyword>